<dbReference type="SUPFAM" id="SSF88946">
    <property type="entry name" value="Sigma2 domain of RNA polymerase sigma factors"/>
    <property type="match status" value="1"/>
</dbReference>
<dbReference type="Proteomes" id="UP000320496">
    <property type="component" value="Chromosome"/>
</dbReference>
<dbReference type="Gene3D" id="1.10.1740.10">
    <property type="match status" value="1"/>
</dbReference>
<gene>
    <name evidence="2" type="ORF">Mal4_40450</name>
</gene>
<evidence type="ECO:0000313" key="2">
    <source>
        <dbReference type="EMBL" id="QDU39699.1"/>
    </source>
</evidence>
<dbReference type="AlphaFoldDB" id="A0A517ZB88"/>
<evidence type="ECO:0000313" key="3">
    <source>
        <dbReference type="Proteomes" id="UP000320496"/>
    </source>
</evidence>
<dbReference type="KEGG" id="mri:Mal4_40450"/>
<dbReference type="OrthoDB" id="5401739at2"/>
<organism evidence="2 3">
    <name type="scientific">Maioricimonas rarisocia</name>
    <dbReference type="NCBI Taxonomy" id="2528026"/>
    <lineage>
        <taxon>Bacteria</taxon>
        <taxon>Pseudomonadati</taxon>
        <taxon>Planctomycetota</taxon>
        <taxon>Planctomycetia</taxon>
        <taxon>Planctomycetales</taxon>
        <taxon>Planctomycetaceae</taxon>
        <taxon>Maioricimonas</taxon>
    </lineage>
</organism>
<dbReference type="GO" id="GO:0006352">
    <property type="term" value="P:DNA-templated transcription initiation"/>
    <property type="evidence" value="ECO:0007669"/>
    <property type="project" value="InterPro"/>
</dbReference>
<reference evidence="2 3" key="1">
    <citation type="submission" date="2019-02" db="EMBL/GenBank/DDBJ databases">
        <title>Deep-cultivation of Planctomycetes and their phenomic and genomic characterization uncovers novel biology.</title>
        <authorList>
            <person name="Wiegand S."/>
            <person name="Jogler M."/>
            <person name="Boedeker C."/>
            <person name="Pinto D."/>
            <person name="Vollmers J."/>
            <person name="Rivas-Marin E."/>
            <person name="Kohn T."/>
            <person name="Peeters S.H."/>
            <person name="Heuer A."/>
            <person name="Rast P."/>
            <person name="Oberbeckmann S."/>
            <person name="Bunk B."/>
            <person name="Jeske O."/>
            <person name="Meyerdierks A."/>
            <person name="Storesund J.E."/>
            <person name="Kallscheuer N."/>
            <person name="Luecker S."/>
            <person name="Lage O.M."/>
            <person name="Pohl T."/>
            <person name="Merkel B.J."/>
            <person name="Hornburger P."/>
            <person name="Mueller R.-W."/>
            <person name="Bruemmer F."/>
            <person name="Labrenz M."/>
            <person name="Spormann A.M."/>
            <person name="Op den Camp H."/>
            <person name="Overmann J."/>
            <person name="Amann R."/>
            <person name="Jetten M.S.M."/>
            <person name="Mascher T."/>
            <person name="Medema M.H."/>
            <person name="Devos D.P."/>
            <person name="Kaster A.-K."/>
            <person name="Ovreas L."/>
            <person name="Rohde M."/>
            <person name="Galperin M.Y."/>
            <person name="Jogler C."/>
        </authorList>
    </citation>
    <scope>NUCLEOTIDE SEQUENCE [LARGE SCALE GENOMIC DNA]</scope>
    <source>
        <strain evidence="2 3">Mal4</strain>
    </source>
</reference>
<evidence type="ECO:0000256" key="1">
    <source>
        <dbReference type="SAM" id="MobiDB-lite"/>
    </source>
</evidence>
<dbReference type="RefSeq" id="WP_145370856.1">
    <property type="nucleotide sequence ID" value="NZ_CP036275.1"/>
</dbReference>
<proteinExistence type="predicted"/>
<dbReference type="EMBL" id="CP036275">
    <property type="protein sequence ID" value="QDU39699.1"/>
    <property type="molecule type" value="Genomic_DNA"/>
</dbReference>
<dbReference type="InterPro" id="IPR013325">
    <property type="entry name" value="RNA_pol_sigma_r2"/>
</dbReference>
<feature type="region of interest" description="Disordered" evidence="1">
    <location>
        <begin position="205"/>
        <end position="232"/>
    </location>
</feature>
<sequence>MATASNAPQLIDVDHELTRGTAARIIRAKARRLVGHGQFRSDDIPDIQQSLTLAVLKAIDRFDRDVADWAAFISTIVERRAAKLLDRRRSRTREHRYHVTSLSSLVPDEDGNQVPLGTQIGDEHREALTGTVPACPIAEAEVVQSVRLAMRELSPEQQQLCRELSESTLTEVARARGIPRRTLRGHVQKINDVFDRYGLRIFCEKPTPRSATQGKSKNRGTTKNSTEQRGDA</sequence>
<protein>
    <submittedName>
        <fullName evidence="2">Uncharacterized protein</fullName>
    </submittedName>
</protein>
<keyword evidence="3" id="KW-1185">Reference proteome</keyword>
<name>A0A517ZB88_9PLAN</name>
<accession>A0A517ZB88</accession>
<dbReference type="GO" id="GO:0003700">
    <property type="term" value="F:DNA-binding transcription factor activity"/>
    <property type="evidence" value="ECO:0007669"/>
    <property type="project" value="InterPro"/>
</dbReference>
<feature type="compositionally biased region" description="Polar residues" evidence="1">
    <location>
        <begin position="209"/>
        <end position="225"/>
    </location>
</feature>